<feature type="domain" description="DUF4384" evidence="1">
    <location>
        <begin position="11"/>
        <end position="86"/>
    </location>
</feature>
<protein>
    <recommendedName>
        <fullName evidence="1">DUF4384 domain-containing protein</fullName>
    </recommendedName>
</protein>
<dbReference type="Pfam" id="PF14326">
    <property type="entry name" value="DUF4384"/>
    <property type="match status" value="1"/>
</dbReference>
<dbReference type="InterPro" id="IPR025493">
    <property type="entry name" value="DUF4384"/>
</dbReference>
<evidence type="ECO:0000259" key="1">
    <source>
        <dbReference type="Pfam" id="PF14326"/>
    </source>
</evidence>
<sequence length="169" mass="18323">MLGRDSFAPLIGDRVQVQANLSRPGYAYIIAFRPDGVADLCFPNDEDTVPPLTDAPRYPPAGSTRAYGLREGTGLWAIAVVAAAEPLPAYRQWLAGRTPNWKRQACPPGSVWWYDGADVDALIKGSRTKRGKDEELTGPAAAVRSLGRWLEQTPDATVGVLGFGVRTRN</sequence>
<evidence type="ECO:0000313" key="3">
    <source>
        <dbReference type="Proteomes" id="UP000503447"/>
    </source>
</evidence>
<keyword evidence="3" id="KW-1185">Reference proteome</keyword>
<dbReference type="Proteomes" id="UP000503447">
    <property type="component" value="Chromosome"/>
</dbReference>
<evidence type="ECO:0000313" key="2">
    <source>
        <dbReference type="EMBL" id="QJW98174.1"/>
    </source>
</evidence>
<gene>
    <name evidence="2" type="ORF">FTUN_5754</name>
</gene>
<accession>A0A6M5YXG9</accession>
<reference evidence="3" key="1">
    <citation type="submission" date="2020-05" db="EMBL/GenBank/DDBJ databases">
        <title>Frigoriglobus tundricola gen. nov., sp. nov., a psychrotolerant cellulolytic planctomycete of the family Gemmataceae with two divergent copies of 16S rRNA gene.</title>
        <authorList>
            <person name="Kulichevskaya I.S."/>
            <person name="Ivanova A.A."/>
            <person name="Naumoff D.G."/>
            <person name="Beletsky A.V."/>
            <person name="Rijpstra W.I.C."/>
            <person name="Sinninghe Damste J.S."/>
            <person name="Mardanov A.V."/>
            <person name="Ravin N.V."/>
            <person name="Dedysh S.N."/>
        </authorList>
    </citation>
    <scope>NUCLEOTIDE SEQUENCE [LARGE SCALE GENOMIC DNA]</scope>
    <source>
        <strain evidence="3">PL17</strain>
    </source>
</reference>
<organism evidence="2 3">
    <name type="scientific">Frigoriglobus tundricola</name>
    <dbReference type="NCBI Taxonomy" id="2774151"/>
    <lineage>
        <taxon>Bacteria</taxon>
        <taxon>Pseudomonadati</taxon>
        <taxon>Planctomycetota</taxon>
        <taxon>Planctomycetia</taxon>
        <taxon>Gemmatales</taxon>
        <taxon>Gemmataceae</taxon>
        <taxon>Frigoriglobus</taxon>
    </lineage>
</organism>
<dbReference type="AlphaFoldDB" id="A0A6M5YXG9"/>
<proteinExistence type="predicted"/>
<name>A0A6M5YXG9_9BACT</name>
<dbReference type="KEGG" id="ftj:FTUN_5754"/>
<dbReference type="EMBL" id="CP053452">
    <property type="protein sequence ID" value="QJW98174.1"/>
    <property type="molecule type" value="Genomic_DNA"/>
</dbReference>